<dbReference type="AlphaFoldDB" id="D7P6B0"/>
<keyword evidence="2" id="KW-0378">Hydrolase</keyword>
<accession>D7P6B0</accession>
<organism evidence="5">
    <name type="scientific">Cystobacter sp. SBCb004</name>
    <dbReference type="NCBI Taxonomy" id="764904"/>
    <lineage>
        <taxon>Bacteria</taxon>
        <taxon>Pseudomonadati</taxon>
        <taxon>Myxococcota</taxon>
        <taxon>Myxococcia</taxon>
        <taxon>Myxococcales</taxon>
        <taxon>Cystobacterineae</taxon>
        <taxon>Archangiaceae</taxon>
        <taxon>Cystobacter</taxon>
    </lineage>
</organism>
<feature type="short sequence motif" description="GXSXG" evidence="2">
    <location>
        <begin position="77"/>
        <end position="81"/>
    </location>
</feature>
<feature type="region of interest" description="Disordered" evidence="3">
    <location>
        <begin position="1"/>
        <end position="32"/>
    </location>
</feature>
<feature type="active site" description="Proton acceptor" evidence="2">
    <location>
        <position position="215"/>
    </location>
</feature>
<comment type="caution">
    <text evidence="2">Lacks conserved residue(s) required for the propagation of feature annotation.</text>
</comment>
<keyword evidence="2" id="KW-0442">Lipid degradation</keyword>
<reference evidence="5" key="1">
    <citation type="journal article" date="2010" name="Chem. Biol.">
        <title>Discovery of 23 natural tubulysins from Angiococcus disciformis An d48 and Cystobacter SBCb004.</title>
        <authorList>
            <person name="Chai Y."/>
            <person name="Pistorius D."/>
            <person name="Ullrich A."/>
            <person name="Weissman K.J."/>
            <person name="Kazmaier U."/>
            <person name="Muller R."/>
        </authorList>
    </citation>
    <scope>NUCLEOTIDE SEQUENCE</scope>
    <source>
        <strain evidence="5">SBCb004</strain>
    </source>
</reference>
<dbReference type="PANTHER" id="PTHR24138">
    <property type="entry name" value="INTRACELLLAR PHOSPHOLIPASE A FAMILY"/>
    <property type="match status" value="1"/>
</dbReference>
<evidence type="ECO:0000256" key="1">
    <source>
        <dbReference type="ARBA" id="ARBA00023098"/>
    </source>
</evidence>
<dbReference type="GO" id="GO:0016787">
    <property type="term" value="F:hydrolase activity"/>
    <property type="evidence" value="ECO:0007669"/>
    <property type="project" value="UniProtKB-UniRule"/>
</dbReference>
<sequence length="368" mass="39911">MATGSTPKRATRRKKAAGNGSPSNGHSEAEATAARRGKYRIISLDGGGMRTLLSLGILKRIEQERPGFLDEVHLLAGTSAGSISALVLAAARTPSSGLDEARQLWFAPGLFTIPFGNQLGALMGQKALTPNEAMARALTNVLGDKTLGDLHRHVVIPAFQLDDRNPDEDLRGWRPRVFHNLPGDPFVQEGEFLVDLALRSSAMPIVSPVYQGYADGGLFANNPTLAAVAQALYAKVTTREDLLVLSLGTGDSVDYLEGYNESWGYAKWLLDTKQPMAFVAASIEANVEAIDFQTQMLLPQGSTLRVDPLVPFNLGSSVEQQVATMDRIVKRFDMTQTLKWVDESGWMPPRRSRRAQAAHEETAEASPG</sequence>
<dbReference type="InterPro" id="IPR047156">
    <property type="entry name" value="Teg/CotR/CapV-like"/>
</dbReference>
<dbReference type="GO" id="GO:0016042">
    <property type="term" value="P:lipid catabolic process"/>
    <property type="evidence" value="ECO:0007669"/>
    <property type="project" value="UniProtKB-UniRule"/>
</dbReference>
<proteinExistence type="predicted"/>
<feature type="short sequence motif" description="DGA/G" evidence="2">
    <location>
        <begin position="215"/>
        <end position="217"/>
    </location>
</feature>
<dbReference type="EMBL" id="GU002154">
    <property type="protein sequence ID" value="ADH04684.1"/>
    <property type="molecule type" value="Genomic_DNA"/>
</dbReference>
<keyword evidence="1 2" id="KW-0443">Lipid metabolism</keyword>
<name>D7P6B0_9BACT</name>
<evidence type="ECO:0000256" key="2">
    <source>
        <dbReference type="PROSITE-ProRule" id="PRU01161"/>
    </source>
</evidence>
<dbReference type="SUPFAM" id="SSF52151">
    <property type="entry name" value="FabD/lysophospholipase-like"/>
    <property type="match status" value="1"/>
</dbReference>
<feature type="domain" description="PNPLA" evidence="4">
    <location>
        <begin position="42"/>
        <end position="228"/>
    </location>
</feature>
<feature type="region of interest" description="Disordered" evidence="3">
    <location>
        <begin position="349"/>
        <end position="368"/>
    </location>
</feature>
<dbReference type="InterPro" id="IPR002641">
    <property type="entry name" value="PNPLA_dom"/>
</dbReference>
<dbReference type="PROSITE" id="PS51635">
    <property type="entry name" value="PNPLA"/>
    <property type="match status" value="1"/>
</dbReference>
<evidence type="ECO:0000259" key="4">
    <source>
        <dbReference type="PROSITE" id="PS51635"/>
    </source>
</evidence>
<dbReference type="Pfam" id="PF01734">
    <property type="entry name" value="Patatin"/>
    <property type="match status" value="1"/>
</dbReference>
<protein>
    <recommendedName>
        <fullName evidence="4">PNPLA domain-containing protein</fullName>
    </recommendedName>
</protein>
<dbReference type="Gene3D" id="3.40.1090.10">
    <property type="entry name" value="Cytosolic phospholipase A2 catalytic domain"/>
    <property type="match status" value="1"/>
</dbReference>
<dbReference type="PANTHER" id="PTHR24138:SF10">
    <property type="entry name" value="PHOSPHOLIPASE A2"/>
    <property type="match status" value="1"/>
</dbReference>
<feature type="active site" description="Nucleophile" evidence="2">
    <location>
        <position position="79"/>
    </location>
</feature>
<evidence type="ECO:0000256" key="3">
    <source>
        <dbReference type="SAM" id="MobiDB-lite"/>
    </source>
</evidence>
<dbReference type="InterPro" id="IPR016035">
    <property type="entry name" value="Acyl_Trfase/lysoPLipase"/>
</dbReference>
<evidence type="ECO:0000313" key="5">
    <source>
        <dbReference type="EMBL" id="ADH04684.1"/>
    </source>
</evidence>